<protein>
    <submittedName>
        <fullName evidence="1">Glycosyltransferase family 77 protein</fullName>
    </submittedName>
</protein>
<comment type="caution">
    <text evidence="1">The sequence shown here is derived from an EMBL/GenBank/DDBJ whole genome shotgun (WGS) entry which is preliminary data.</text>
</comment>
<dbReference type="Proteomes" id="UP000317901">
    <property type="component" value="Unassembled WGS sequence"/>
</dbReference>
<sequence>MNSNQLLYLLYGNNAVYRQEAKFSILSALRQQRVPASFSITVMTDQPHAFEGWPVTVIALDAETLTQWQGVHGYTHRRKACAIAKGVKLADKTIFVDTDTVFFKDPAQLFSRVNEQQYLMDQFEWTWAEAKHRSDYVAFAHDLITKGTAVDDCMKLYNSGICGITRSNGGIMNSVIERIDAWKDHYCKLHTIEQIAVSFAMGQSRVVTAHDCINHYYAKKRYYHAMNRGFFDKHGEQYHPALPRLSARVPVFFPEPSLLAKIKALPRLLRVEKPYKAAAKLIIHSLTLPLTPDLRPHCQRALWHRSIELLLLKHATPAQIEHLWEACGGTPQQQGYFKQMLEQVATARH</sequence>
<dbReference type="OrthoDB" id="9178965at2"/>
<dbReference type="GO" id="GO:0016740">
    <property type="term" value="F:transferase activity"/>
    <property type="evidence" value="ECO:0007669"/>
    <property type="project" value="UniProtKB-KW"/>
</dbReference>
<reference evidence="1 2" key="1">
    <citation type="submission" date="2019-06" db="EMBL/GenBank/DDBJ databases">
        <title>Pseudomonas bimorpha sp. nov. isolated from bovine raw milk and skim milk concentrate.</title>
        <authorList>
            <person name="Hofmann K."/>
            <person name="Huptas C."/>
            <person name="Doll E."/>
            <person name="Scherer S."/>
            <person name="Wenning M."/>
        </authorList>
    </citation>
    <scope>NUCLEOTIDE SEQUENCE [LARGE SCALE GENOMIC DNA]</scope>
    <source>
        <strain evidence="1 2">DSM 108990</strain>
    </source>
</reference>
<accession>A0A5C5PTZ4</accession>
<dbReference type="RefSeq" id="WP_146426876.1">
    <property type="nucleotide sequence ID" value="NZ_VFIP01000043.1"/>
</dbReference>
<evidence type="ECO:0000313" key="1">
    <source>
        <dbReference type="EMBL" id="TWR86124.1"/>
    </source>
</evidence>
<name>A0A5C5PTZ4_9PSED</name>
<organism evidence="1 2">
    <name type="scientific">Pseudomonas saxonica</name>
    <dbReference type="NCBI Taxonomy" id="2600598"/>
    <lineage>
        <taxon>Bacteria</taxon>
        <taxon>Pseudomonadati</taxon>
        <taxon>Pseudomonadota</taxon>
        <taxon>Gammaproteobacteria</taxon>
        <taxon>Pseudomonadales</taxon>
        <taxon>Pseudomonadaceae</taxon>
        <taxon>Pseudomonas</taxon>
    </lineage>
</organism>
<proteinExistence type="predicted"/>
<gene>
    <name evidence="1" type="ORF">FJD37_18520</name>
</gene>
<dbReference type="AlphaFoldDB" id="A0A5C5PTZ4"/>
<keyword evidence="1" id="KW-0808">Transferase</keyword>
<evidence type="ECO:0000313" key="2">
    <source>
        <dbReference type="Proteomes" id="UP000317901"/>
    </source>
</evidence>
<dbReference type="EMBL" id="VFIP01000043">
    <property type="protein sequence ID" value="TWR86124.1"/>
    <property type="molecule type" value="Genomic_DNA"/>
</dbReference>
<dbReference type="SUPFAM" id="SSF53448">
    <property type="entry name" value="Nucleotide-diphospho-sugar transferases"/>
    <property type="match status" value="1"/>
</dbReference>
<dbReference type="InterPro" id="IPR029044">
    <property type="entry name" value="Nucleotide-diphossugar_trans"/>
</dbReference>